<dbReference type="SUPFAM" id="SSF82153">
    <property type="entry name" value="FAS1 domain"/>
    <property type="match status" value="1"/>
</dbReference>
<dbReference type="PANTHER" id="PTHR10900">
    <property type="entry name" value="PERIOSTIN-RELATED"/>
    <property type="match status" value="1"/>
</dbReference>
<name>A0A1B6K5I3_9HEMI</name>
<evidence type="ECO:0000313" key="2">
    <source>
        <dbReference type="EMBL" id="JAT06721.1"/>
    </source>
</evidence>
<dbReference type="PANTHER" id="PTHR10900:SF114">
    <property type="entry name" value="FAS1 DOMAIN-CONTAINING PROTEIN"/>
    <property type="match status" value="1"/>
</dbReference>
<reference evidence="2" key="1">
    <citation type="submission" date="2015-11" db="EMBL/GenBank/DDBJ databases">
        <title>De novo transcriptome assembly of four potential Pierce s Disease insect vectors from Arizona vineyards.</title>
        <authorList>
            <person name="Tassone E.E."/>
        </authorList>
    </citation>
    <scope>NUCLEOTIDE SEQUENCE</scope>
</reference>
<gene>
    <name evidence="2" type="ORF">g.23846</name>
</gene>
<feature type="non-terminal residue" evidence="2">
    <location>
        <position position="1"/>
    </location>
</feature>
<dbReference type="GO" id="GO:0007155">
    <property type="term" value="P:cell adhesion"/>
    <property type="evidence" value="ECO:0007669"/>
    <property type="project" value="TreeGrafter"/>
</dbReference>
<dbReference type="EMBL" id="GECU01000986">
    <property type="protein sequence ID" value="JAT06721.1"/>
    <property type="molecule type" value="Transcribed_RNA"/>
</dbReference>
<dbReference type="GO" id="GO:0005615">
    <property type="term" value="C:extracellular space"/>
    <property type="evidence" value="ECO:0007669"/>
    <property type="project" value="TreeGrafter"/>
</dbReference>
<dbReference type="Gene3D" id="2.30.180.10">
    <property type="entry name" value="FAS1 domain"/>
    <property type="match status" value="1"/>
</dbReference>
<dbReference type="InterPro" id="IPR036378">
    <property type="entry name" value="FAS1_dom_sf"/>
</dbReference>
<organism evidence="2">
    <name type="scientific">Homalodisca liturata</name>
    <dbReference type="NCBI Taxonomy" id="320908"/>
    <lineage>
        <taxon>Eukaryota</taxon>
        <taxon>Metazoa</taxon>
        <taxon>Ecdysozoa</taxon>
        <taxon>Arthropoda</taxon>
        <taxon>Hexapoda</taxon>
        <taxon>Insecta</taxon>
        <taxon>Pterygota</taxon>
        <taxon>Neoptera</taxon>
        <taxon>Paraneoptera</taxon>
        <taxon>Hemiptera</taxon>
        <taxon>Auchenorrhyncha</taxon>
        <taxon>Membracoidea</taxon>
        <taxon>Cicadellidae</taxon>
        <taxon>Cicadellinae</taxon>
        <taxon>Proconiini</taxon>
        <taxon>Homalodisca</taxon>
    </lineage>
</organism>
<dbReference type="GO" id="GO:0030198">
    <property type="term" value="P:extracellular matrix organization"/>
    <property type="evidence" value="ECO:0007669"/>
    <property type="project" value="TreeGrafter"/>
</dbReference>
<sequence>LHLQTGCEVVGRGTGMLLTLVMLVACVAAAADTTAAAAAAWPGHTDIPWWNIRLAQEQGPNVCVVEEIPGTKHRIWTECKYWNSREVCNSKPIIRYECCEGFQRMPGTRGCTGVKPLVNVLDTARSLGAGIFVKYLEKSGLARELMTDGPFTLFVPSDDVFKDLP</sequence>
<proteinExistence type="predicted"/>
<feature type="non-terminal residue" evidence="2">
    <location>
        <position position="165"/>
    </location>
</feature>
<feature type="domain" description="FAS1" evidence="1">
    <location>
        <begin position="116"/>
        <end position="165"/>
    </location>
</feature>
<evidence type="ECO:0000259" key="1">
    <source>
        <dbReference type="PROSITE" id="PS50213"/>
    </source>
</evidence>
<dbReference type="InterPro" id="IPR000782">
    <property type="entry name" value="FAS1_domain"/>
</dbReference>
<dbReference type="Pfam" id="PF02469">
    <property type="entry name" value="Fasciclin"/>
    <property type="match status" value="1"/>
</dbReference>
<dbReference type="InterPro" id="IPR050904">
    <property type="entry name" value="Adhesion/Biosynth-related"/>
</dbReference>
<dbReference type="AlphaFoldDB" id="A0A1B6K5I3"/>
<accession>A0A1B6K5I3</accession>
<protein>
    <recommendedName>
        <fullName evidence="1">FAS1 domain-containing protein</fullName>
    </recommendedName>
</protein>
<dbReference type="PROSITE" id="PS50213">
    <property type="entry name" value="FAS1"/>
    <property type="match status" value="1"/>
</dbReference>
<dbReference type="GO" id="GO:0050839">
    <property type="term" value="F:cell adhesion molecule binding"/>
    <property type="evidence" value="ECO:0007669"/>
    <property type="project" value="TreeGrafter"/>
</dbReference>
<dbReference type="GO" id="GO:0031012">
    <property type="term" value="C:extracellular matrix"/>
    <property type="evidence" value="ECO:0007669"/>
    <property type="project" value="TreeGrafter"/>
</dbReference>